<reference evidence="4 7" key="1">
    <citation type="submission" date="2018-01" db="EMBL/GenBank/DDBJ databases">
        <title>Complete genome sequence of Staphylococcus Scheliferi isolated from human.</title>
        <authorList>
            <person name="Abouelkhair M.A."/>
            <person name="Bemis D.A."/>
            <person name="Kania S.A."/>
        </authorList>
    </citation>
    <scope>NUCLEOTIDE SEQUENCE [LARGE SCALE GENOMIC DNA]</scope>
    <source>
        <strain evidence="4 7">ATCC 43808</strain>
    </source>
</reference>
<dbReference type="InterPro" id="IPR053710">
    <property type="entry name" value="Arylamine_NAT_domain_sf"/>
</dbReference>
<dbReference type="Proteomes" id="UP000264146">
    <property type="component" value="Chromosome"/>
</dbReference>
<name>A0A7Z7VW53_STASC</name>
<dbReference type="AlphaFoldDB" id="A0A7Z7VW53"/>
<sequence>MDIQNIEKKLEINEQKQFKNRVEALNYYTRQFMYHVPFENLDVQNGVRISTELDDLYDKLIKRNRGGYCYENNTFFGAYLEEKGFDTHFVGATIHTPNGGRSRFGTHMSLIVEIEGESYVADVGFGDLPADALHVTHDGSDIVEDVGGTYRAVYIDDTIHVQKWVDDEWQTKYEAEPQARDLDHFSDNIEYNQTNPNSVFVKRLIVTMPKPYGRATMSHENLTISKEGNKEKQPVTSENYKAFLKKYFGLDVTVSRLEKDTEE</sequence>
<reference evidence="5" key="2">
    <citation type="submission" date="2018-06" db="EMBL/GenBank/DDBJ databases">
        <authorList>
            <consortium name="Pathogen Informatics"/>
            <person name="Doyle S."/>
        </authorList>
    </citation>
    <scope>NUCLEOTIDE SEQUENCE [LARGE SCALE GENOMIC DNA]</scope>
    <source>
        <strain evidence="5">NCTC12218</strain>
    </source>
</reference>
<dbReference type="PRINTS" id="PR01543">
    <property type="entry name" value="ANATRNSFRASE"/>
</dbReference>
<accession>A0A7Z7VW53</accession>
<dbReference type="GO" id="GO:0004060">
    <property type="term" value="F:arylamine N-acetyltransferase activity"/>
    <property type="evidence" value="ECO:0007669"/>
    <property type="project" value="UniProtKB-EC"/>
</dbReference>
<keyword evidence="5" id="KW-0012">Acyltransferase</keyword>
<evidence type="ECO:0000313" key="5">
    <source>
        <dbReference type="EMBL" id="SUM86360.1"/>
    </source>
</evidence>
<dbReference type="Pfam" id="PF00797">
    <property type="entry name" value="Acetyltransf_2"/>
    <property type="match status" value="1"/>
</dbReference>
<evidence type="ECO:0000313" key="4">
    <source>
        <dbReference type="EMBL" id="NHA34140.1"/>
    </source>
</evidence>
<keyword evidence="7" id="KW-1185">Reference proteome</keyword>
<dbReference type="InterPro" id="IPR001447">
    <property type="entry name" value="Arylamine_N-AcTrfase"/>
</dbReference>
<dbReference type="InterPro" id="IPR038765">
    <property type="entry name" value="Papain-like_cys_pep_sf"/>
</dbReference>
<dbReference type="EMBL" id="LR962863">
    <property type="protein sequence ID" value="CAD7358663.1"/>
    <property type="molecule type" value="Genomic_DNA"/>
</dbReference>
<gene>
    <name evidence="5" type="primary">nat_2</name>
    <name evidence="4" type="ORF">C1O36_06365</name>
    <name evidence="5" type="ORF">NCTC12218_00244</name>
</gene>
<dbReference type="Gene3D" id="3.30.2140.20">
    <property type="match status" value="1"/>
</dbReference>
<dbReference type="RefSeq" id="WP_016425955.1">
    <property type="nucleotide sequence ID" value="NZ_CABKRV010000002.1"/>
</dbReference>
<proteinExistence type="inferred from homology"/>
<keyword evidence="5" id="KW-0808">Transferase</keyword>
<evidence type="ECO:0000313" key="6">
    <source>
        <dbReference type="Proteomes" id="UP000264146"/>
    </source>
</evidence>
<evidence type="ECO:0000256" key="1">
    <source>
        <dbReference type="ARBA" id="ARBA00006547"/>
    </source>
</evidence>
<dbReference type="Proteomes" id="UP000572988">
    <property type="component" value="Unassembled WGS sequence"/>
</dbReference>
<evidence type="ECO:0000256" key="2">
    <source>
        <dbReference type="RuleBase" id="RU003452"/>
    </source>
</evidence>
<dbReference type="PANTHER" id="PTHR11786:SF0">
    <property type="entry name" value="ARYLAMINE N-ACETYLTRANSFERASE 4-RELATED"/>
    <property type="match status" value="1"/>
</dbReference>
<evidence type="ECO:0000313" key="3">
    <source>
        <dbReference type="EMBL" id="CAD7358663.1"/>
    </source>
</evidence>
<protein>
    <submittedName>
        <fullName evidence="4">Arylamine N-acetyltransferase</fullName>
    </submittedName>
    <submittedName>
        <fullName evidence="5">N-hydroxyarylamine O-acetyltransferase</fullName>
        <ecNumber evidence="5">2.3.1.5</ecNumber>
    </submittedName>
</protein>
<reference evidence="3 6" key="3">
    <citation type="submission" date="2020-11" db="EMBL/GenBank/DDBJ databases">
        <authorList>
            <consortium name="Pathogen Informatics"/>
        </authorList>
    </citation>
    <scope>NUCLEOTIDE SEQUENCE [LARGE SCALE GENOMIC DNA]</scope>
    <source>
        <strain evidence="3 6">NCTC12218</strain>
    </source>
</reference>
<dbReference type="PANTHER" id="PTHR11786">
    <property type="entry name" value="N-HYDROXYARYLAMINE O-ACETYLTRANSFERASE"/>
    <property type="match status" value="1"/>
</dbReference>
<organism evidence="5">
    <name type="scientific">Staphylococcus schleiferi</name>
    <dbReference type="NCBI Taxonomy" id="1295"/>
    <lineage>
        <taxon>Bacteria</taxon>
        <taxon>Bacillati</taxon>
        <taxon>Bacillota</taxon>
        <taxon>Bacilli</taxon>
        <taxon>Bacillales</taxon>
        <taxon>Staphylococcaceae</taxon>
        <taxon>Staphylococcus</taxon>
    </lineage>
</organism>
<dbReference type="EC" id="2.3.1.5" evidence="5"/>
<dbReference type="EMBL" id="POVK01000018">
    <property type="protein sequence ID" value="NHA34140.1"/>
    <property type="molecule type" value="Genomic_DNA"/>
</dbReference>
<dbReference type="EMBL" id="UHEF01000001">
    <property type="protein sequence ID" value="SUM86360.1"/>
    <property type="molecule type" value="Genomic_DNA"/>
</dbReference>
<evidence type="ECO:0000313" key="7">
    <source>
        <dbReference type="Proteomes" id="UP000572988"/>
    </source>
</evidence>
<dbReference type="SUPFAM" id="SSF54001">
    <property type="entry name" value="Cysteine proteinases"/>
    <property type="match status" value="1"/>
</dbReference>
<comment type="similarity">
    <text evidence="1 2">Belongs to the arylamine N-acetyltransferase family.</text>
</comment>